<dbReference type="InterPro" id="IPR031961">
    <property type="entry name" value="DUF4780"/>
</dbReference>
<sequence length="129" mass="14070">APEATAGAVSTPIEKRGRSGGSSAEKPLPKRRPIAPPGQVAQATSTNPSTEEGLGETFREVLTGHKLVLVPANFPERRLSEEEAMELRRRILDEVLSAEGVCLQFKKCFPERGALVMLCGSDETRDWLR</sequence>
<feature type="region of interest" description="Disordered" evidence="1">
    <location>
        <begin position="1"/>
        <end position="54"/>
    </location>
</feature>
<gene>
    <name evidence="3" type="ORF">g.2959</name>
</gene>
<organism evidence="3">
    <name type="scientific">Homalodisca liturata</name>
    <dbReference type="NCBI Taxonomy" id="320908"/>
    <lineage>
        <taxon>Eukaryota</taxon>
        <taxon>Metazoa</taxon>
        <taxon>Ecdysozoa</taxon>
        <taxon>Arthropoda</taxon>
        <taxon>Hexapoda</taxon>
        <taxon>Insecta</taxon>
        <taxon>Pterygota</taxon>
        <taxon>Neoptera</taxon>
        <taxon>Paraneoptera</taxon>
        <taxon>Hemiptera</taxon>
        <taxon>Auchenorrhyncha</taxon>
        <taxon>Membracoidea</taxon>
        <taxon>Cicadellidae</taxon>
        <taxon>Cicadellinae</taxon>
        <taxon>Proconiini</taxon>
        <taxon>Homalodisca</taxon>
    </lineage>
</organism>
<evidence type="ECO:0000256" key="1">
    <source>
        <dbReference type="SAM" id="MobiDB-lite"/>
    </source>
</evidence>
<feature type="non-terminal residue" evidence="3">
    <location>
        <position position="129"/>
    </location>
</feature>
<dbReference type="AlphaFoldDB" id="A0A1B6IX17"/>
<dbReference type="Pfam" id="PF16012">
    <property type="entry name" value="DUF4780"/>
    <property type="match status" value="1"/>
</dbReference>
<name>A0A1B6IX17_9HEMI</name>
<evidence type="ECO:0000313" key="3">
    <source>
        <dbReference type="EMBL" id="JAS91479.1"/>
    </source>
</evidence>
<evidence type="ECO:0000259" key="2">
    <source>
        <dbReference type="Pfam" id="PF16012"/>
    </source>
</evidence>
<dbReference type="EMBL" id="GECU01016227">
    <property type="protein sequence ID" value="JAS91479.1"/>
    <property type="molecule type" value="Transcribed_RNA"/>
</dbReference>
<feature type="non-terminal residue" evidence="3">
    <location>
        <position position="1"/>
    </location>
</feature>
<accession>A0A1B6IX17</accession>
<protein>
    <recommendedName>
        <fullName evidence="2">DUF4780 domain-containing protein</fullName>
    </recommendedName>
</protein>
<reference evidence="3" key="1">
    <citation type="submission" date="2015-11" db="EMBL/GenBank/DDBJ databases">
        <title>De novo transcriptome assembly of four potential Pierce s Disease insect vectors from Arizona vineyards.</title>
        <authorList>
            <person name="Tassone E.E."/>
        </authorList>
    </citation>
    <scope>NUCLEOTIDE SEQUENCE</scope>
</reference>
<feature type="compositionally biased region" description="Polar residues" evidence="1">
    <location>
        <begin position="41"/>
        <end position="50"/>
    </location>
</feature>
<feature type="domain" description="DUF4780" evidence="2">
    <location>
        <begin position="66"/>
        <end position="129"/>
    </location>
</feature>
<proteinExistence type="predicted"/>